<evidence type="ECO:0000256" key="5">
    <source>
        <dbReference type="ARBA" id="ARBA00022741"/>
    </source>
</evidence>
<keyword evidence="4" id="KW-0808">Transferase</keyword>
<evidence type="ECO:0000256" key="8">
    <source>
        <dbReference type="ARBA" id="ARBA00023012"/>
    </source>
</evidence>
<dbReference type="Pfam" id="PF07730">
    <property type="entry name" value="HisKA_3"/>
    <property type="match status" value="1"/>
</dbReference>
<proteinExistence type="predicted"/>
<dbReference type="RefSeq" id="WP_005197000.1">
    <property type="nucleotide sequence ID" value="NZ_CP136136.1"/>
</dbReference>
<dbReference type="InterPro" id="IPR050482">
    <property type="entry name" value="Sensor_HK_TwoCompSys"/>
</dbReference>
<dbReference type="PANTHER" id="PTHR24421">
    <property type="entry name" value="NITRATE/NITRITE SENSOR PROTEIN NARX-RELATED"/>
    <property type="match status" value="1"/>
</dbReference>
<dbReference type="EC" id="2.7.13.3" evidence="2"/>
<feature type="transmembrane region" description="Helical" evidence="9">
    <location>
        <begin position="112"/>
        <end position="130"/>
    </location>
</feature>
<name>A0AAW4G5N9_GORRU</name>
<evidence type="ECO:0000256" key="1">
    <source>
        <dbReference type="ARBA" id="ARBA00000085"/>
    </source>
</evidence>
<dbReference type="GO" id="GO:0016020">
    <property type="term" value="C:membrane"/>
    <property type="evidence" value="ECO:0007669"/>
    <property type="project" value="InterPro"/>
</dbReference>
<evidence type="ECO:0000256" key="2">
    <source>
        <dbReference type="ARBA" id="ARBA00012438"/>
    </source>
</evidence>
<dbReference type="EMBL" id="JARUXG010000001">
    <property type="protein sequence ID" value="MDG6779444.1"/>
    <property type="molecule type" value="Genomic_DNA"/>
</dbReference>
<dbReference type="SUPFAM" id="SSF55874">
    <property type="entry name" value="ATPase domain of HSP90 chaperone/DNA topoisomerase II/histidine kinase"/>
    <property type="match status" value="1"/>
</dbReference>
<dbReference type="InterPro" id="IPR036890">
    <property type="entry name" value="HATPase_C_sf"/>
</dbReference>
<evidence type="ECO:0000256" key="9">
    <source>
        <dbReference type="SAM" id="Phobius"/>
    </source>
</evidence>
<feature type="transmembrane region" description="Helical" evidence="9">
    <location>
        <begin position="88"/>
        <end position="106"/>
    </location>
</feature>
<evidence type="ECO:0000256" key="4">
    <source>
        <dbReference type="ARBA" id="ARBA00022679"/>
    </source>
</evidence>
<comment type="caution">
    <text evidence="11">The sequence shown here is derived from an EMBL/GenBank/DDBJ whole genome shotgun (WGS) entry which is preliminary data.</text>
</comment>
<dbReference type="GO" id="GO:0046983">
    <property type="term" value="F:protein dimerization activity"/>
    <property type="evidence" value="ECO:0007669"/>
    <property type="project" value="InterPro"/>
</dbReference>
<protein>
    <recommendedName>
        <fullName evidence="2">histidine kinase</fullName>
        <ecNumber evidence="2">2.7.13.3</ecNumber>
    </recommendedName>
</protein>
<evidence type="ECO:0000256" key="7">
    <source>
        <dbReference type="ARBA" id="ARBA00022840"/>
    </source>
</evidence>
<organism evidence="11 13">
    <name type="scientific">Gordonia rubripertincta</name>
    <name type="common">Rhodococcus corallinus</name>
    <dbReference type="NCBI Taxonomy" id="36822"/>
    <lineage>
        <taxon>Bacteria</taxon>
        <taxon>Bacillati</taxon>
        <taxon>Actinomycetota</taxon>
        <taxon>Actinomycetes</taxon>
        <taxon>Mycobacteriales</taxon>
        <taxon>Gordoniaceae</taxon>
        <taxon>Gordonia</taxon>
    </lineage>
</organism>
<dbReference type="InterPro" id="IPR011712">
    <property type="entry name" value="Sig_transdc_His_kin_sub3_dim/P"/>
</dbReference>
<keyword evidence="8" id="KW-0902">Two-component regulatory system</keyword>
<keyword evidence="6 11" id="KW-0418">Kinase</keyword>
<evidence type="ECO:0000313" key="12">
    <source>
        <dbReference type="EMBL" id="MDG6779444.1"/>
    </source>
</evidence>
<feature type="transmembrane region" description="Helical" evidence="9">
    <location>
        <begin position="159"/>
        <end position="177"/>
    </location>
</feature>
<sequence>MFGLRKHLRAAGGDFVDWASTAPVAQDPAVRAYFSKRVNWFFLVVALIMYSIAWPTLPVTHSVPTFLLPLVSAFAALPIALAWSAPLVGWAISVVSAQVIGLIVPTHGGWELTIQVTHFIELLVLTFVVMLRCPLRWIPVVWLATSLAVAYAVHPAWIVGISVLAVVVALLRGLMASRRQLAARTRQTEEAEAESAVLQERARIARDLHDVVAHRMSMVVVMSQTARYRIDDVSLAAAAEFDAIADAARTSLDEVRQLLGVLRVEGAEVSAVPNPRLAQIDSLVAETRRAGSEVTLNREVDDGMVGESAALVVYRIIQESLANATRHAPGSRTLVSVTPGEHGAVEVAVVNSAPTAAPLGIGGNGVGIPGMLERAQAVGGSLIAAPTVEGGFAVRACIPATPPRDGVLPDAAASVVTPRVPSSASDQ</sequence>
<reference evidence="12" key="2">
    <citation type="submission" date="2023-04" db="EMBL/GenBank/DDBJ databases">
        <title>Characterization and analysis of the complete genome of Gordonia rubripertincta 112, the degrader of aromatic and aliphatic compounds.</title>
        <authorList>
            <person name="Frantsuzova E."/>
            <person name="Bogun A."/>
            <person name="Delegan Y."/>
        </authorList>
    </citation>
    <scope>NUCLEOTIDE SEQUENCE</scope>
    <source>
        <strain evidence="12">112</strain>
    </source>
</reference>
<evidence type="ECO:0000313" key="11">
    <source>
        <dbReference type="EMBL" id="MBM7278400.1"/>
    </source>
</evidence>
<accession>A0AAW4G5N9</accession>
<dbReference type="Gene3D" id="1.20.5.1930">
    <property type="match status" value="1"/>
</dbReference>
<dbReference type="PANTHER" id="PTHR24421:SF10">
    <property type="entry name" value="NITRATE_NITRITE SENSOR PROTEIN NARQ"/>
    <property type="match status" value="1"/>
</dbReference>
<reference evidence="11" key="1">
    <citation type="submission" date="2021-02" db="EMBL/GenBank/DDBJ databases">
        <title>Taxonomy, biology and ecology of Rhodococcus bacteria occurring in California pistachio and other woody hosts as revealed by genome sequence analyses.</title>
        <authorList>
            <person name="Riely B."/>
            <person name="Gai Y."/>
        </authorList>
    </citation>
    <scope>NUCLEOTIDE SEQUENCE</scope>
    <source>
        <strain evidence="11">BP-295</strain>
    </source>
</reference>
<feature type="domain" description="Signal transduction histidine kinase subgroup 3 dimerisation and phosphoacceptor" evidence="10">
    <location>
        <begin position="200"/>
        <end position="265"/>
    </location>
</feature>
<dbReference type="Proteomes" id="UP001195196">
    <property type="component" value="Unassembled WGS sequence"/>
</dbReference>
<evidence type="ECO:0000313" key="13">
    <source>
        <dbReference type="Proteomes" id="UP001195196"/>
    </source>
</evidence>
<keyword evidence="7" id="KW-0067">ATP-binding</keyword>
<evidence type="ECO:0000256" key="6">
    <source>
        <dbReference type="ARBA" id="ARBA00022777"/>
    </source>
</evidence>
<dbReference type="CDD" id="cd16917">
    <property type="entry name" value="HATPase_UhpB-NarQ-NarX-like"/>
    <property type="match status" value="1"/>
</dbReference>
<evidence type="ECO:0000259" key="10">
    <source>
        <dbReference type="Pfam" id="PF07730"/>
    </source>
</evidence>
<keyword evidence="9" id="KW-0812">Transmembrane</keyword>
<evidence type="ECO:0000256" key="3">
    <source>
        <dbReference type="ARBA" id="ARBA00022553"/>
    </source>
</evidence>
<dbReference type="EMBL" id="JAFFGU010000004">
    <property type="protein sequence ID" value="MBM7278400.1"/>
    <property type="molecule type" value="Genomic_DNA"/>
</dbReference>
<dbReference type="AlphaFoldDB" id="A0AAW4G5N9"/>
<keyword evidence="9" id="KW-0472">Membrane</keyword>
<keyword evidence="3" id="KW-0597">Phosphoprotein</keyword>
<comment type="catalytic activity">
    <reaction evidence="1">
        <text>ATP + protein L-histidine = ADP + protein N-phospho-L-histidine.</text>
        <dbReference type="EC" id="2.7.13.3"/>
    </reaction>
</comment>
<dbReference type="GO" id="GO:0005524">
    <property type="term" value="F:ATP binding"/>
    <property type="evidence" value="ECO:0007669"/>
    <property type="project" value="UniProtKB-KW"/>
</dbReference>
<gene>
    <name evidence="11" type="ORF">JTZ10_11575</name>
    <name evidence="12" type="ORF">QBL07_01200</name>
</gene>
<keyword evidence="5" id="KW-0547">Nucleotide-binding</keyword>
<keyword evidence="9" id="KW-1133">Transmembrane helix</keyword>
<dbReference type="GO" id="GO:0000155">
    <property type="term" value="F:phosphorelay sensor kinase activity"/>
    <property type="evidence" value="ECO:0007669"/>
    <property type="project" value="InterPro"/>
</dbReference>
<dbReference type="Gene3D" id="3.30.565.10">
    <property type="entry name" value="Histidine kinase-like ATPase, C-terminal domain"/>
    <property type="match status" value="1"/>
</dbReference>
<feature type="transmembrane region" description="Helical" evidence="9">
    <location>
        <begin position="38"/>
        <end position="57"/>
    </location>
</feature>